<evidence type="ECO:0000256" key="4">
    <source>
        <dbReference type="ARBA" id="ARBA00022729"/>
    </source>
</evidence>
<dbReference type="GO" id="GO:0045493">
    <property type="term" value="P:xylan catabolic process"/>
    <property type="evidence" value="ECO:0007669"/>
    <property type="project" value="UniProtKB-UniPathway"/>
</dbReference>
<dbReference type="EC" id="3.2.1.37" evidence="11"/>
<dbReference type="PANTHER" id="PTHR42721">
    <property type="entry name" value="SUGAR HYDROLASE-RELATED"/>
    <property type="match status" value="1"/>
</dbReference>
<dbReference type="AlphaFoldDB" id="A0A177CLM3"/>
<keyword evidence="8" id="KW-0326">Glycosidase</keyword>
<evidence type="ECO:0000256" key="12">
    <source>
        <dbReference type="SAM" id="SignalP"/>
    </source>
</evidence>
<dbReference type="SUPFAM" id="SSF52279">
    <property type="entry name" value="Beta-D-glucan exohydrolase, C-terminal domain"/>
    <property type="match status" value="1"/>
</dbReference>
<dbReference type="Pfam" id="PF00933">
    <property type="entry name" value="Glyco_hydro_3"/>
    <property type="match status" value="1"/>
</dbReference>
<protein>
    <recommendedName>
        <fullName evidence="11">xylan 1,4-beta-xylosidase</fullName>
        <ecNumber evidence="11">3.2.1.37</ecNumber>
    </recommendedName>
</protein>
<dbReference type="EMBL" id="KV441550">
    <property type="protein sequence ID" value="OAG07842.1"/>
    <property type="molecule type" value="Genomic_DNA"/>
</dbReference>
<dbReference type="RefSeq" id="XP_018038207.1">
    <property type="nucleotide sequence ID" value="XM_018174145.1"/>
</dbReference>
<dbReference type="InterPro" id="IPR001764">
    <property type="entry name" value="Glyco_hydro_3_N"/>
</dbReference>
<dbReference type="InterPro" id="IPR013783">
    <property type="entry name" value="Ig-like_fold"/>
</dbReference>
<dbReference type="Gene3D" id="2.60.40.10">
    <property type="entry name" value="Immunoglobulins"/>
    <property type="match status" value="1"/>
</dbReference>
<dbReference type="PANTHER" id="PTHR42721:SF3">
    <property type="entry name" value="BETA-D-XYLOSIDASE 5-RELATED"/>
    <property type="match status" value="1"/>
</dbReference>
<dbReference type="SMART" id="SM01217">
    <property type="entry name" value="Fn3_like"/>
    <property type="match status" value="1"/>
</dbReference>
<evidence type="ECO:0000256" key="1">
    <source>
        <dbReference type="ARBA" id="ARBA00004851"/>
    </source>
</evidence>
<keyword evidence="7" id="KW-0119">Carbohydrate metabolism</keyword>
<evidence type="ECO:0000256" key="11">
    <source>
        <dbReference type="ARBA" id="ARBA00026107"/>
    </source>
</evidence>
<dbReference type="Pfam" id="PF01915">
    <property type="entry name" value="Glyco_hydro_3_C"/>
    <property type="match status" value="1"/>
</dbReference>
<dbReference type="STRING" id="1460663.A0A177CLM3"/>
<evidence type="ECO:0000256" key="8">
    <source>
        <dbReference type="ARBA" id="ARBA00023295"/>
    </source>
</evidence>
<evidence type="ECO:0000256" key="2">
    <source>
        <dbReference type="ARBA" id="ARBA00005336"/>
    </source>
</evidence>
<comment type="catalytic activity">
    <reaction evidence="10">
        <text>Hydrolysis of (1-&gt;4)-beta-D-xylans, to remove successive D-xylose residues from the non-reducing termini.</text>
        <dbReference type="EC" id="3.2.1.37"/>
    </reaction>
</comment>
<dbReference type="GO" id="GO:0046556">
    <property type="term" value="F:alpha-L-arabinofuranosidase activity"/>
    <property type="evidence" value="ECO:0007669"/>
    <property type="project" value="TreeGrafter"/>
</dbReference>
<evidence type="ECO:0000256" key="10">
    <source>
        <dbReference type="ARBA" id="ARBA00024574"/>
    </source>
</evidence>
<keyword evidence="6" id="KW-0325">Glycoprotein</keyword>
<dbReference type="InterPro" id="IPR044993">
    <property type="entry name" value="BXL"/>
</dbReference>
<feature type="domain" description="Fibronectin type III-like" evidence="13">
    <location>
        <begin position="663"/>
        <end position="733"/>
    </location>
</feature>
<evidence type="ECO:0000256" key="3">
    <source>
        <dbReference type="ARBA" id="ARBA00022651"/>
    </source>
</evidence>
<proteinExistence type="inferred from homology"/>
<organism evidence="14 15">
    <name type="scientific">Paraphaeosphaeria sporulosa</name>
    <dbReference type="NCBI Taxonomy" id="1460663"/>
    <lineage>
        <taxon>Eukaryota</taxon>
        <taxon>Fungi</taxon>
        <taxon>Dikarya</taxon>
        <taxon>Ascomycota</taxon>
        <taxon>Pezizomycotina</taxon>
        <taxon>Dothideomycetes</taxon>
        <taxon>Pleosporomycetidae</taxon>
        <taxon>Pleosporales</taxon>
        <taxon>Massarineae</taxon>
        <taxon>Didymosphaeriaceae</taxon>
        <taxon>Paraphaeosphaeria</taxon>
    </lineage>
</organism>
<dbReference type="Gene3D" id="3.20.20.300">
    <property type="entry name" value="Glycoside hydrolase, family 3, N-terminal domain"/>
    <property type="match status" value="1"/>
</dbReference>
<keyword evidence="15" id="KW-1185">Reference proteome</keyword>
<evidence type="ECO:0000256" key="5">
    <source>
        <dbReference type="ARBA" id="ARBA00022801"/>
    </source>
</evidence>
<dbReference type="InterPro" id="IPR002772">
    <property type="entry name" value="Glyco_hydro_3_C"/>
</dbReference>
<dbReference type="SUPFAM" id="SSF51445">
    <property type="entry name" value="(Trans)glycosidases"/>
    <property type="match status" value="1"/>
</dbReference>
<dbReference type="InterPro" id="IPR017853">
    <property type="entry name" value="GH"/>
</dbReference>
<dbReference type="InterPro" id="IPR026891">
    <property type="entry name" value="Fn3-like"/>
</dbReference>
<dbReference type="UniPathway" id="UPA00114"/>
<sequence>MVSSTVASWLTIALLAPIALGAVGPDCVNGPLKSNKICDIKATPAERAKALVSAMTQDEKLKLLVSKSPGVQRLGLPAYNWWGEALHGVAGAPGIDFSGNFKTATSFPMPILMSAAFDDDLIHKVATIIGTEARAFGNGGKAPFDFWTPNLNPYKDPRWGRGSETPGEDTVRLKGYAQSLLSGLEGDNTKERRIVATCKHYAANDLEDWKGTTRHNFDAKITPQDLAEYYLQPFQQCARDSNVGSFMCSYNSVNGVPACANTYLMGTILREHWKWSDDNYITSDCEAVLDISQNHHYTSTNAAGTAIAFNSGMDTSCEYSGSSDIPGAWKSGALNATTVDKALNRLYRGLILSGYFDGSSAVYAGLGASDVNTKAAQDLARQAASDGIVMLKNDQTLPLSLQKSSKVAMIGFWASDTSKLRGGYSGPPPFLHSPVYAAQQLGVSVKTATGPILESNSARDNWTTNALAAASASDYIVYFGGQDTSAAAEGKDRLSLAWPEAQITLINKLSALNKPLVIVQMGDMLDNTPILSNKGVKSILWASWPGQDGGPAVLDVITGAKSVAGRLPVTQYPTNYTNLPMTDMNLRPGTNSPGRTYRWYPTPVQPFGYGLHYTSINASFASSPLSYSIQDLVSKCSEQYKDKCALPPLQVKLANTGNRTSDFVALAFVKGEAGPKPYPLKSLAAYSRVRDVRAGSSAEVNLQWTLGNVARHDESGNTVLYPGTYTVLLDEPVQATLELKLTGDQTVLDKWPAPPSSY</sequence>
<accession>A0A177CLM3</accession>
<evidence type="ECO:0000259" key="13">
    <source>
        <dbReference type="SMART" id="SM01217"/>
    </source>
</evidence>
<evidence type="ECO:0000313" key="14">
    <source>
        <dbReference type="EMBL" id="OAG07842.1"/>
    </source>
</evidence>
<evidence type="ECO:0000256" key="9">
    <source>
        <dbReference type="ARBA" id="ARBA00023326"/>
    </source>
</evidence>
<name>A0A177CLM3_9PLEO</name>
<dbReference type="InParanoid" id="A0A177CLM3"/>
<dbReference type="Gene3D" id="3.40.50.1700">
    <property type="entry name" value="Glycoside hydrolase family 3 C-terminal domain"/>
    <property type="match status" value="1"/>
</dbReference>
<keyword evidence="5" id="KW-0378">Hydrolase</keyword>
<dbReference type="OrthoDB" id="47059at2759"/>
<evidence type="ECO:0000313" key="15">
    <source>
        <dbReference type="Proteomes" id="UP000077069"/>
    </source>
</evidence>
<dbReference type="GO" id="GO:0031222">
    <property type="term" value="P:arabinan catabolic process"/>
    <property type="evidence" value="ECO:0007669"/>
    <property type="project" value="TreeGrafter"/>
</dbReference>
<feature type="chain" id="PRO_5008058445" description="xylan 1,4-beta-xylosidase" evidence="12">
    <location>
        <begin position="22"/>
        <end position="758"/>
    </location>
</feature>
<gene>
    <name evidence="14" type="ORF">CC84DRAFT_1086169</name>
</gene>
<comment type="pathway">
    <text evidence="1">Glycan degradation; xylan degradation.</text>
</comment>
<dbReference type="Proteomes" id="UP000077069">
    <property type="component" value="Unassembled WGS sequence"/>
</dbReference>
<keyword evidence="4 12" id="KW-0732">Signal</keyword>
<dbReference type="GeneID" id="28757631"/>
<keyword evidence="3" id="KW-0858">Xylan degradation</keyword>
<dbReference type="InterPro" id="IPR036962">
    <property type="entry name" value="Glyco_hydro_3_N_sf"/>
</dbReference>
<comment type="similarity">
    <text evidence="2">Belongs to the glycosyl hydrolase 3 family.</text>
</comment>
<feature type="signal peptide" evidence="12">
    <location>
        <begin position="1"/>
        <end position="21"/>
    </location>
</feature>
<keyword evidence="9" id="KW-0624">Polysaccharide degradation</keyword>
<evidence type="ECO:0000256" key="6">
    <source>
        <dbReference type="ARBA" id="ARBA00023180"/>
    </source>
</evidence>
<reference evidence="14 15" key="1">
    <citation type="submission" date="2016-05" db="EMBL/GenBank/DDBJ databases">
        <title>Comparative analysis of secretome profiles of manganese(II)-oxidizing ascomycete fungi.</title>
        <authorList>
            <consortium name="DOE Joint Genome Institute"/>
            <person name="Zeiner C.A."/>
            <person name="Purvine S.O."/>
            <person name="Zink E.M."/>
            <person name="Wu S."/>
            <person name="Pasa-Tolic L."/>
            <person name="Chaput D.L."/>
            <person name="Haridas S."/>
            <person name="Grigoriev I.V."/>
            <person name="Santelli C.M."/>
            <person name="Hansel C.M."/>
        </authorList>
    </citation>
    <scope>NUCLEOTIDE SEQUENCE [LARGE SCALE GENOMIC DNA]</scope>
    <source>
        <strain evidence="14 15">AP3s5-JAC2a</strain>
    </source>
</reference>
<dbReference type="GO" id="GO:0009044">
    <property type="term" value="F:xylan 1,4-beta-xylosidase activity"/>
    <property type="evidence" value="ECO:0007669"/>
    <property type="project" value="UniProtKB-EC"/>
</dbReference>
<evidence type="ECO:0000256" key="7">
    <source>
        <dbReference type="ARBA" id="ARBA00023277"/>
    </source>
</evidence>
<dbReference type="InterPro" id="IPR036881">
    <property type="entry name" value="Glyco_hydro_3_C_sf"/>
</dbReference>